<keyword evidence="2" id="KW-1133">Transmembrane helix</keyword>
<evidence type="ECO:0008006" key="5">
    <source>
        <dbReference type="Google" id="ProtNLM"/>
    </source>
</evidence>
<dbReference type="Proteomes" id="UP000261600">
    <property type="component" value="Unplaced"/>
</dbReference>
<protein>
    <recommendedName>
        <fullName evidence="5">Sushi domain-containing protein</fullName>
    </recommendedName>
</protein>
<feature type="transmembrane region" description="Helical" evidence="2">
    <location>
        <begin position="74"/>
        <end position="99"/>
    </location>
</feature>
<dbReference type="Ensembl" id="ENSMALT00000031912.1">
    <property type="protein sequence ID" value="ENSMALP00000031366.1"/>
    <property type="gene ID" value="ENSMALG00000021642.1"/>
</dbReference>
<dbReference type="PANTHER" id="PTHR46879">
    <property type="entry name" value="SUSHI DOMAIN-CONTAINING PROTEIN 3"/>
    <property type="match status" value="1"/>
</dbReference>
<dbReference type="GO" id="GO:0005886">
    <property type="term" value="C:plasma membrane"/>
    <property type="evidence" value="ECO:0007669"/>
    <property type="project" value="TreeGrafter"/>
</dbReference>
<feature type="region of interest" description="Disordered" evidence="1">
    <location>
        <begin position="111"/>
        <end position="145"/>
    </location>
</feature>
<proteinExistence type="predicted"/>
<reference evidence="3" key="1">
    <citation type="submission" date="2025-08" db="UniProtKB">
        <authorList>
            <consortium name="Ensembl"/>
        </authorList>
    </citation>
    <scope>IDENTIFICATION</scope>
</reference>
<dbReference type="PANTHER" id="PTHR46879:SF1">
    <property type="entry name" value="SUSHI DOMAIN-CONTAINING PROTEIN 3"/>
    <property type="match status" value="1"/>
</dbReference>
<evidence type="ECO:0000256" key="2">
    <source>
        <dbReference type="SAM" id="Phobius"/>
    </source>
</evidence>
<dbReference type="InterPro" id="IPR053067">
    <property type="entry name" value="SUSD3"/>
</dbReference>
<name>A0A3Q3KMW6_MONAL</name>
<evidence type="ECO:0000313" key="4">
    <source>
        <dbReference type="Proteomes" id="UP000261600"/>
    </source>
</evidence>
<dbReference type="AlphaFoldDB" id="A0A3Q3KMW6"/>
<dbReference type="STRING" id="43700.ENSMALP00000031366"/>
<keyword evidence="4" id="KW-1185">Reference proteome</keyword>
<evidence type="ECO:0000313" key="3">
    <source>
        <dbReference type="Ensembl" id="ENSMALP00000031366.1"/>
    </source>
</evidence>
<sequence length="280" mass="30991">MSAATASVTDVFRTDVKNKDNAQCTSIPLPAQRIIHGNGTSVGKVIFLHTNYTHWVGEMYCKPLFLYGDSGFRLAVLVSIVSSAIIFFMSMAFITCCLLKCVKEDKRKTEERETDVGQFEEQTQHQKDARSHRSHKNRNNNNNNTQEQMLSSWATHDTVMCVSVADCRCHQESAPGPPCIYDSIPSPAALPGHDYAKPVILQTPESAQVTVPPHYPGPPPPSCHTTSPNLAQISAAGPDLVWQYGEQQRHLSGMNSSATDESNTWSMNQTKEFSLRILPV</sequence>
<keyword evidence="2" id="KW-0472">Membrane</keyword>
<keyword evidence="2" id="KW-0812">Transmembrane</keyword>
<evidence type="ECO:0000256" key="1">
    <source>
        <dbReference type="SAM" id="MobiDB-lite"/>
    </source>
</evidence>
<accession>A0A3Q3KMW6</accession>
<feature type="compositionally biased region" description="Basic and acidic residues" evidence="1">
    <location>
        <begin position="122"/>
        <end position="131"/>
    </location>
</feature>
<reference evidence="3" key="2">
    <citation type="submission" date="2025-09" db="UniProtKB">
        <authorList>
            <consortium name="Ensembl"/>
        </authorList>
    </citation>
    <scope>IDENTIFICATION</scope>
</reference>
<organism evidence="3 4">
    <name type="scientific">Monopterus albus</name>
    <name type="common">Swamp eel</name>
    <dbReference type="NCBI Taxonomy" id="43700"/>
    <lineage>
        <taxon>Eukaryota</taxon>
        <taxon>Metazoa</taxon>
        <taxon>Chordata</taxon>
        <taxon>Craniata</taxon>
        <taxon>Vertebrata</taxon>
        <taxon>Euteleostomi</taxon>
        <taxon>Actinopterygii</taxon>
        <taxon>Neopterygii</taxon>
        <taxon>Teleostei</taxon>
        <taxon>Neoteleostei</taxon>
        <taxon>Acanthomorphata</taxon>
        <taxon>Anabantaria</taxon>
        <taxon>Synbranchiformes</taxon>
        <taxon>Synbranchidae</taxon>
        <taxon>Monopterus</taxon>
    </lineage>
</organism>